<dbReference type="GO" id="GO:0030288">
    <property type="term" value="C:outer membrane-bounded periplasmic space"/>
    <property type="evidence" value="ECO:0007669"/>
    <property type="project" value="TreeGrafter"/>
</dbReference>
<gene>
    <name evidence="7" type="primary">lptC</name>
    <name evidence="7" type="ORF">CUZ56_02852</name>
</gene>
<accession>A0A433S9X7</accession>
<sequence length="217" mass="24529">MRKTVFFVLDWMLTYVPVIVMALLAAATWWLVEITPAAPEVVEAVEARQEPDYIVDEFMAERFDASGALRSWMTGDQVRRYPAANRIAVDQVNMMTTEIGTDEQQAQPVLGTPGLEFYRTTAIADKGFLLNNNEIIELRDNAYVTRQPLDAQGDAEKVEFRGDELRILVSEDRMVSNKPVDITQDGTRFIADRMIYHNAANTLEMLGDVRGVVVNRP</sequence>
<organism evidence="7 8">
    <name type="scientific">Saezia sanguinis</name>
    <dbReference type="NCBI Taxonomy" id="1965230"/>
    <lineage>
        <taxon>Bacteria</taxon>
        <taxon>Pseudomonadati</taxon>
        <taxon>Pseudomonadota</taxon>
        <taxon>Betaproteobacteria</taxon>
        <taxon>Burkholderiales</taxon>
        <taxon>Saeziaceae</taxon>
        <taxon>Saezia</taxon>
    </lineage>
</organism>
<evidence type="ECO:0000256" key="3">
    <source>
        <dbReference type="ARBA" id="ARBA00022692"/>
    </source>
</evidence>
<proteinExistence type="predicted"/>
<dbReference type="Proteomes" id="UP000286947">
    <property type="component" value="Unassembled WGS sequence"/>
</dbReference>
<protein>
    <submittedName>
        <fullName evidence="7">Lipopolysaccharide export system protein LptC</fullName>
    </submittedName>
</protein>
<keyword evidence="3 6" id="KW-0812">Transmembrane</keyword>
<evidence type="ECO:0000256" key="6">
    <source>
        <dbReference type="SAM" id="Phobius"/>
    </source>
</evidence>
<evidence type="ECO:0000313" key="7">
    <source>
        <dbReference type="EMBL" id="RUS65553.1"/>
    </source>
</evidence>
<dbReference type="GO" id="GO:0017089">
    <property type="term" value="F:glycolipid transfer activity"/>
    <property type="evidence" value="ECO:0007669"/>
    <property type="project" value="TreeGrafter"/>
</dbReference>
<evidence type="ECO:0000256" key="2">
    <source>
        <dbReference type="ARBA" id="ARBA00022519"/>
    </source>
</evidence>
<dbReference type="OrthoDB" id="5298112at2"/>
<evidence type="ECO:0000256" key="1">
    <source>
        <dbReference type="ARBA" id="ARBA00022475"/>
    </source>
</evidence>
<dbReference type="RefSeq" id="WP_126981013.1">
    <property type="nucleotide sequence ID" value="NZ_CAWUGC010000005.1"/>
</dbReference>
<evidence type="ECO:0000256" key="4">
    <source>
        <dbReference type="ARBA" id="ARBA00022989"/>
    </source>
</evidence>
<keyword evidence="2" id="KW-0997">Cell inner membrane</keyword>
<feature type="transmembrane region" description="Helical" evidence="6">
    <location>
        <begin position="12"/>
        <end position="32"/>
    </location>
</feature>
<evidence type="ECO:0000256" key="5">
    <source>
        <dbReference type="ARBA" id="ARBA00023136"/>
    </source>
</evidence>
<dbReference type="AlphaFoldDB" id="A0A433S9X7"/>
<keyword evidence="8" id="KW-1185">Reference proteome</keyword>
<dbReference type="InterPro" id="IPR010664">
    <property type="entry name" value="LipoPS_assembly_LptC-rel"/>
</dbReference>
<keyword evidence="1" id="KW-1003">Cell membrane</keyword>
<dbReference type="NCBIfam" id="TIGR04409">
    <property type="entry name" value="LptC_YrbK"/>
    <property type="match status" value="1"/>
</dbReference>
<dbReference type="PANTHER" id="PTHR37481">
    <property type="entry name" value="LIPOPOLYSACCHARIDE EXPORT SYSTEM PROTEIN LPTC"/>
    <property type="match status" value="1"/>
</dbReference>
<dbReference type="Gene3D" id="2.60.450.10">
    <property type="entry name" value="Lipopolysaccharide (LPS) transport protein A like domain"/>
    <property type="match status" value="1"/>
</dbReference>
<dbReference type="InterPro" id="IPR052363">
    <property type="entry name" value="LPS_export_LptC"/>
</dbReference>
<dbReference type="GO" id="GO:0015221">
    <property type="term" value="F:lipopolysaccharide transmembrane transporter activity"/>
    <property type="evidence" value="ECO:0007669"/>
    <property type="project" value="InterPro"/>
</dbReference>
<dbReference type="GO" id="GO:0005886">
    <property type="term" value="C:plasma membrane"/>
    <property type="evidence" value="ECO:0007669"/>
    <property type="project" value="InterPro"/>
</dbReference>
<dbReference type="InterPro" id="IPR026265">
    <property type="entry name" value="LptC"/>
</dbReference>
<dbReference type="EMBL" id="PQSP01000011">
    <property type="protein sequence ID" value="RUS65553.1"/>
    <property type="molecule type" value="Genomic_DNA"/>
</dbReference>
<evidence type="ECO:0000313" key="8">
    <source>
        <dbReference type="Proteomes" id="UP000286947"/>
    </source>
</evidence>
<keyword evidence="5 6" id="KW-0472">Membrane</keyword>
<dbReference type="PANTHER" id="PTHR37481:SF1">
    <property type="entry name" value="LIPOPOLYSACCHARIDE EXPORT SYSTEM PROTEIN LPTC"/>
    <property type="match status" value="1"/>
</dbReference>
<keyword evidence="4 6" id="KW-1133">Transmembrane helix</keyword>
<comment type="caution">
    <text evidence="7">The sequence shown here is derived from an EMBL/GenBank/DDBJ whole genome shotgun (WGS) entry which is preliminary data.</text>
</comment>
<reference evidence="7 8" key="1">
    <citation type="submission" date="2018-01" db="EMBL/GenBank/DDBJ databases">
        <title>Saezia sanguinis gen. nov., sp. nov., in the order Burkholderiales isolated from human blood.</title>
        <authorList>
            <person name="Medina-Pascual M.J."/>
            <person name="Valdezate S."/>
            <person name="Monzon S."/>
            <person name="Cuesta I."/>
            <person name="Carrasco G."/>
            <person name="Villalon P."/>
            <person name="Saez-Nieto J.A."/>
        </authorList>
    </citation>
    <scope>NUCLEOTIDE SEQUENCE [LARGE SCALE GENOMIC DNA]</scope>
    <source>
        <strain evidence="7 8">CNM695-12</strain>
    </source>
</reference>
<name>A0A433S9X7_9BURK</name>
<dbReference type="Pfam" id="PF06835">
    <property type="entry name" value="LptC"/>
    <property type="match status" value="1"/>
</dbReference>